<keyword evidence="7 10" id="KW-1133">Transmembrane helix</keyword>
<keyword evidence="5" id="KW-0732">Signal</keyword>
<dbReference type="GO" id="GO:0010008">
    <property type="term" value="C:endosome membrane"/>
    <property type="evidence" value="ECO:0007669"/>
    <property type="project" value="UniProtKB-SubCell"/>
</dbReference>
<reference evidence="11" key="1">
    <citation type="journal article" date="2013" name="J. Plant Res.">
        <title>Effect of fungi and light on seed germination of three Opuntia species from semiarid lands of central Mexico.</title>
        <authorList>
            <person name="Delgado-Sanchez P."/>
            <person name="Jimenez-Bremont J.F."/>
            <person name="Guerrero-Gonzalez Mde L."/>
            <person name="Flores J."/>
        </authorList>
    </citation>
    <scope>NUCLEOTIDE SEQUENCE</scope>
    <source>
        <tissue evidence="11">Cladode</tissue>
    </source>
</reference>
<organism evidence="11">
    <name type="scientific">Opuntia streptacantha</name>
    <name type="common">Prickly pear cactus</name>
    <name type="synonym">Opuntia cardona</name>
    <dbReference type="NCBI Taxonomy" id="393608"/>
    <lineage>
        <taxon>Eukaryota</taxon>
        <taxon>Viridiplantae</taxon>
        <taxon>Streptophyta</taxon>
        <taxon>Embryophyta</taxon>
        <taxon>Tracheophyta</taxon>
        <taxon>Spermatophyta</taxon>
        <taxon>Magnoliopsida</taxon>
        <taxon>eudicotyledons</taxon>
        <taxon>Gunneridae</taxon>
        <taxon>Pentapetalae</taxon>
        <taxon>Caryophyllales</taxon>
        <taxon>Cactineae</taxon>
        <taxon>Cactaceae</taxon>
        <taxon>Opuntioideae</taxon>
        <taxon>Opuntia</taxon>
    </lineage>
</organism>
<evidence type="ECO:0000256" key="4">
    <source>
        <dbReference type="ARBA" id="ARBA00022692"/>
    </source>
</evidence>
<reference evidence="11" key="2">
    <citation type="submission" date="2020-07" db="EMBL/GenBank/DDBJ databases">
        <authorList>
            <person name="Vera ALvarez R."/>
            <person name="Arias-Moreno D.M."/>
            <person name="Jimenez-Jacinto V."/>
            <person name="Jimenez-Bremont J.F."/>
            <person name="Swaminathan K."/>
            <person name="Moose S.P."/>
            <person name="Guerrero-Gonzalez M.L."/>
            <person name="Marino-Ramirez L."/>
            <person name="Landsman D."/>
            <person name="Rodriguez-Kessler M."/>
            <person name="Delgado-Sanchez P."/>
        </authorList>
    </citation>
    <scope>NUCLEOTIDE SEQUENCE</scope>
    <source>
        <tissue evidence="11">Cladode</tissue>
    </source>
</reference>
<evidence type="ECO:0000256" key="2">
    <source>
        <dbReference type="ARBA" id="ARBA00004653"/>
    </source>
</evidence>
<dbReference type="GO" id="GO:0072657">
    <property type="term" value="P:protein localization to membrane"/>
    <property type="evidence" value="ECO:0007669"/>
    <property type="project" value="TreeGrafter"/>
</dbReference>
<comment type="caution">
    <text evidence="10">Lacks conserved residue(s) required for the propagation of feature annotation.</text>
</comment>
<accession>A0A7C9E954</accession>
<evidence type="ECO:0000313" key="11">
    <source>
        <dbReference type="EMBL" id="MBA4659443.1"/>
    </source>
</evidence>
<comment type="subcellular location">
    <subcellularLocation>
        <location evidence="1">Endosome membrane</location>
        <topology evidence="1">Multi-pass membrane protein</topology>
    </subcellularLocation>
    <subcellularLocation>
        <location evidence="2">Golgi apparatus membrane</location>
        <topology evidence="2">Multi-pass membrane protein</topology>
    </subcellularLocation>
</comment>
<evidence type="ECO:0000256" key="5">
    <source>
        <dbReference type="ARBA" id="ARBA00022729"/>
    </source>
</evidence>
<dbReference type="GO" id="GO:0000139">
    <property type="term" value="C:Golgi membrane"/>
    <property type="evidence" value="ECO:0007669"/>
    <property type="project" value="UniProtKB-SubCell"/>
</dbReference>
<evidence type="ECO:0000256" key="3">
    <source>
        <dbReference type="ARBA" id="ARBA00005227"/>
    </source>
</evidence>
<keyword evidence="9 10" id="KW-0472">Membrane</keyword>
<dbReference type="EMBL" id="GISG01203978">
    <property type="protein sequence ID" value="MBA4659443.1"/>
    <property type="molecule type" value="Transcribed_RNA"/>
</dbReference>
<keyword evidence="8" id="KW-0333">Golgi apparatus</keyword>
<keyword evidence="6" id="KW-0967">Endosome</keyword>
<dbReference type="AlphaFoldDB" id="A0A7C9E954"/>
<keyword evidence="4 10" id="KW-0812">Transmembrane</keyword>
<dbReference type="PANTHER" id="PTHR10766">
    <property type="entry name" value="TRANSMEMBRANE 9 SUPERFAMILY PROTEIN"/>
    <property type="match status" value="1"/>
</dbReference>
<name>A0A7C9E954_OPUST</name>
<feature type="transmembrane region" description="Helical" evidence="10">
    <location>
        <begin position="6"/>
        <end position="25"/>
    </location>
</feature>
<evidence type="ECO:0000256" key="9">
    <source>
        <dbReference type="ARBA" id="ARBA00023136"/>
    </source>
</evidence>
<evidence type="ECO:0000256" key="6">
    <source>
        <dbReference type="ARBA" id="ARBA00022753"/>
    </source>
</evidence>
<evidence type="ECO:0000256" key="10">
    <source>
        <dbReference type="RuleBase" id="RU363079"/>
    </source>
</evidence>
<dbReference type="EMBL" id="GISG01203974">
    <property type="protein sequence ID" value="MBA4659440.1"/>
    <property type="molecule type" value="Transcribed_RNA"/>
</dbReference>
<comment type="similarity">
    <text evidence="3 10">Belongs to the nonaspanin (TM9SF) (TC 9.A.2) family.</text>
</comment>
<dbReference type="PANTHER" id="PTHR10766:SF119">
    <property type="entry name" value="TRANSMEMBRANE 9 SUPERFAMILY MEMBER 5"/>
    <property type="match status" value="1"/>
</dbReference>
<evidence type="ECO:0000256" key="7">
    <source>
        <dbReference type="ARBA" id="ARBA00022989"/>
    </source>
</evidence>
<protein>
    <recommendedName>
        <fullName evidence="10">Transmembrane 9 superfamily member</fullName>
    </recommendedName>
</protein>
<evidence type="ECO:0000256" key="8">
    <source>
        <dbReference type="ARBA" id="ARBA00023034"/>
    </source>
</evidence>
<dbReference type="InterPro" id="IPR004240">
    <property type="entry name" value="EMP70"/>
</dbReference>
<dbReference type="Pfam" id="PF02990">
    <property type="entry name" value="EMP70"/>
    <property type="match status" value="1"/>
</dbReference>
<sequence>MPRIPVFLLMTAIISMAALFNFWVFPISSSPLNHGYNVGDQVPLFANKVGPLNNPSETYEYFDLPFCPPDKLIRRRESLGEVINGDRLTNTRYDINFRENKVGEIVCTKTLGRKEVVRFRNAIQRDSYFQMCYDDLPFWGFIGKVEGESSIPDLERPRRCRS</sequence>
<evidence type="ECO:0000256" key="1">
    <source>
        <dbReference type="ARBA" id="ARBA00004337"/>
    </source>
</evidence>
<proteinExistence type="inferred from homology"/>